<dbReference type="PANTHER" id="PTHR18763">
    <property type="entry name" value="WD-REPEAT PROTEIN 18"/>
    <property type="match status" value="1"/>
</dbReference>
<dbReference type="PROSITE" id="PS50082">
    <property type="entry name" value="WD_REPEATS_2"/>
    <property type="match status" value="3"/>
</dbReference>
<comment type="caution">
    <text evidence="4">The sequence shown here is derived from an EMBL/GenBank/DDBJ whole genome shotgun (WGS) entry which is preliminary data.</text>
</comment>
<sequence>MSTPQRKMVMMRERKALVACSDENMKVGVSIWDINSGDTLLHIPTCASPPFGLLCLRNRYVVASQLNKQGSAGGGSVVVWSLNKPRQPILNYTIEAIGPLACTKDDIYLVGGAFSGNAYIWDVTSGKLLKTWRAHNESLNCMLFSDDGSILITGSNDGMICVWSMIGLLDVEESRSLPSLLNGFFGHRSTITGLLTLPNSYSSVLVSSSLDGTCKVWDFVCGRFIQGQIFSSPVTCIALNQGKGLLFYGIVNGTIIVNKLDIGLEECPLITFSQQFEFKGHSGPITALTVCKTRLISGSEDCTICIWDVISRTIIRKFNLQKGRVTNLAVVMWSSMLSTSNNKKVPGQYIIPPLDKYSEPYSPFKGATTLISLCDLYKENQTCIDLRSMGLLRHVMPSSQKADLPMTMTMQMKVETNIEQRMWAVKMAKHIMGINKQLKSQLLGMIQRRLFCSNKNNLKKTNRKRLKLQSIVQEEEDQQP</sequence>
<evidence type="ECO:0000313" key="4">
    <source>
        <dbReference type="EMBL" id="KAK7291561.1"/>
    </source>
</evidence>
<evidence type="ECO:0000256" key="2">
    <source>
        <dbReference type="ARBA" id="ARBA00022737"/>
    </source>
</evidence>
<evidence type="ECO:0000313" key="5">
    <source>
        <dbReference type="Proteomes" id="UP001372338"/>
    </source>
</evidence>
<dbReference type="InterPro" id="IPR019775">
    <property type="entry name" value="WD40_repeat_CS"/>
</dbReference>
<dbReference type="InterPro" id="IPR020472">
    <property type="entry name" value="WD40_PAC1"/>
</dbReference>
<dbReference type="AlphaFoldDB" id="A0AAN9PB47"/>
<dbReference type="PROSITE" id="PS50294">
    <property type="entry name" value="WD_REPEATS_REGION"/>
    <property type="match status" value="3"/>
</dbReference>
<dbReference type="GO" id="GO:0006261">
    <property type="term" value="P:DNA-templated DNA replication"/>
    <property type="evidence" value="ECO:0007669"/>
    <property type="project" value="TreeGrafter"/>
</dbReference>
<dbReference type="EMBL" id="JAYWIO010000001">
    <property type="protein sequence ID" value="KAK7291561.1"/>
    <property type="molecule type" value="Genomic_DNA"/>
</dbReference>
<dbReference type="InterPro" id="IPR015943">
    <property type="entry name" value="WD40/YVTN_repeat-like_dom_sf"/>
</dbReference>
<feature type="repeat" description="WD" evidence="3">
    <location>
        <begin position="184"/>
        <end position="218"/>
    </location>
</feature>
<dbReference type="GO" id="GO:0120330">
    <property type="term" value="C:rixosome complex"/>
    <property type="evidence" value="ECO:0007669"/>
    <property type="project" value="TreeGrafter"/>
</dbReference>
<dbReference type="SUPFAM" id="SSF50978">
    <property type="entry name" value="WD40 repeat-like"/>
    <property type="match status" value="1"/>
</dbReference>
<dbReference type="Pfam" id="PF00400">
    <property type="entry name" value="WD40"/>
    <property type="match status" value="3"/>
</dbReference>
<dbReference type="InterPro" id="IPR036322">
    <property type="entry name" value="WD40_repeat_dom_sf"/>
</dbReference>
<evidence type="ECO:0000256" key="3">
    <source>
        <dbReference type="PROSITE-ProRule" id="PRU00221"/>
    </source>
</evidence>
<feature type="repeat" description="WD" evidence="3">
    <location>
        <begin position="278"/>
        <end position="317"/>
    </location>
</feature>
<protein>
    <submittedName>
        <fullName evidence="4">Uncharacterized protein</fullName>
    </submittedName>
</protein>
<proteinExistence type="predicted"/>
<dbReference type="InterPro" id="IPR045227">
    <property type="entry name" value="WDR18/Ipi3/RID3"/>
</dbReference>
<organism evidence="4 5">
    <name type="scientific">Crotalaria pallida</name>
    <name type="common">Smooth rattlebox</name>
    <name type="synonym">Crotalaria striata</name>
    <dbReference type="NCBI Taxonomy" id="3830"/>
    <lineage>
        <taxon>Eukaryota</taxon>
        <taxon>Viridiplantae</taxon>
        <taxon>Streptophyta</taxon>
        <taxon>Embryophyta</taxon>
        <taxon>Tracheophyta</taxon>
        <taxon>Spermatophyta</taxon>
        <taxon>Magnoliopsida</taxon>
        <taxon>eudicotyledons</taxon>
        <taxon>Gunneridae</taxon>
        <taxon>Pentapetalae</taxon>
        <taxon>rosids</taxon>
        <taxon>fabids</taxon>
        <taxon>Fabales</taxon>
        <taxon>Fabaceae</taxon>
        <taxon>Papilionoideae</taxon>
        <taxon>50 kb inversion clade</taxon>
        <taxon>genistoids sensu lato</taxon>
        <taxon>core genistoids</taxon>
        <taxon>Crotalarieae</taxon>
        <taxon>Crotalaria</taxon>
    </lineage>
</organism>
<dbReference type="InterPro" id="IPR001680">
    <property type="entry name" value="WD40_rpt"/>
</dbReference>
<keyword evidence="5" id="KW-1185">Reference proteome</keyword>
<evidence type="ECO:0000256" key="1">
    <source>
        <dbReference type="ARBA" id="ARBA00022574"/>
    </source>
</evidence>
<dbReference type="Gene3D" id="2.130.10.10">
    <property type="entry name" value="YVTN repeat-like/Quinoprotein amine dehydrogenase"/>
    <property type="match status" value="2"/>
</dbReference>
<keyword evidence="2" id="KW-0677">Repeat</keyword>
<dbReference type="PRINTS" id="PR00320">
    <property type="entry name" value="GPROTEINBRPT"/>
</dbReference>
<dbReference type="PANTHER" id="PTHR18763:SF4">
    <property type="entry name" value="PROTEIN ROOT INITIATION DEFECTIVE 3-LIKE"/>
    <property type="match status" value="1"/>
</dbReference>
<accession>A0AAN9PB47</accession>
<dbReference type="PROSITE" id="PS00678">
    <property type="entry name" value="WD_REPEATS_1"/>
    <property type="match status" value="1"/>
</dbReference>
<reference evidence="4 5" key="1">
    <citation type="submission" date="2024-01" db="EMBL/GenBank/DDBJ databases">
        <title>The genomes of 5 underutilized Papilionoideae crops provide insights into root nodulation and disease resistanc.</title>
        <authorList>
            <person name="Yuan L."/>
        </authorList>
    </citation>
    <scope>NUCLEOTIDE SEQUENCE [LARGE SCALE GENOMIC DNA]</scope>
    <source>
        <strain evidence="4">ZHUSHIDOU_FW_LH</strain>
        <tissue evidence="4">Leaf</tissue>
    </source>
</reference>
<dbReference type="GO" id="GO:0005656">
    <property type="term" value="C:nuclear pre-replicative complex"/>
    <property type="evidence" value="ECO:0007669"/>
    <property type="project" value="TreeGrafter"/>
</dbReference>
<gene>
    <name evidence="4" type="ORF">RIF29_06803</name>
</gene>
<keyword evidence="1 3" id="KW-0853">WD repeat</keyword>
<dbReference type="Proteomes" id="UP001372338">
    <property type="component" value="Unassembled WGS sequence"/>
</dbReference>
<name>A0AAN9PB47_CROPI</name>
<dbReference type="SMART" id="SM00320">
    <property type="entry name" value="WD40"/>
    <property type="match status" value="4"/>
</dbReference>
<dbReference type="GO" id="GO:0006364">
    <property type="term" value="P:rRNA processing"/>
    <property type="evidence" value="ECO:0007669"/>
    <property type="project" value="TreeGrafter"/>
</dbReference>
<feature type="repeat" description="WD" evidence="3">
    <location>
        <begin position="132"/>
        <end position="165"/>
    </location>
</feature>